<dbReference type="Pfam" id="PF00294">
    <property type="entry name" value="PfkB"/>
    <property type="match status" value="1"/>
</dbReference>
<dbReference type="Gene3D" id="3.40.1190.20">
    <property type="match status" value="1"/>
</dbReference>
<evidence type="ECO:0000256" key="1">
    <source>
        <dbReference type="ARBA" id="ARBA00022679"/>
    </source>
</evidence>
<dbReference type="EMBL" id="CP157947">
    <property type="protein sequence ID" value="XBS67895.1"/>
    <property type="molecule type" value="Genomic_DNA"/>
</dbReference>
<dbReference type="InterPro" id="IPR002139">
    <property type="entry name" value="Ribo/fructo_kinase"/>
</dbReference>
<evidence type="ECO:0000256" key="2">
    <source>
        <dbReference type="ARBA" id="ARBA00022777"/>
    </source>
</evidence>
<protein>
    <submittedName>
        <fullName evidence="4">PfkB family carbohydrate kinase</fullName>
    </submittedName>
</protein>
<proteinExistence type="predicted"/>
<dbReference type="AlphaFoldDB" id="A0AAU7Q400"/>
<accession>A0AAU7Q400</accession>
<dbReference type="GO" id="GO:0006796">
    <property type="term" value="P:phosphate-containing compound metabolic process"/>
    <property type="evidence" value="ECO:0007669"/>
    <property type="project" value="UniProtKB-ARBA"/>
</dbReference>
<gene>
    <name evidence="4" type="ORF">ABK905_13300</name>
</gene>
<keyword evidence="1" id="KW-0808">Transferase</keyword>
<dbReference type="InterPro" id="IPR029056">
    <property type="entry name" value="Ribokinase-like"/>
</dbReference>
<dbReference type="PANTHER" id="PTHR10584">
    <property type="entry name" value="SUGAR KINASE"/>
    <property type="match status" value="1"/>
</dbReference>
<evidence type="ECO:0000259" key="3">
    <source>
        <dbReference type="Pfam" id="PF00294"/>
    </source>
</evidence>
<dbReference type="GO" id="GO:0016301">
    <property type="term" value="F:kinase activity"/>
    <property type="evidence" value="ECO:0007669"/>
    <property type="project" value="UniProtKB-KW"/>
</dbReference>
<dbReference type="InterPro" id="IPR011611">
    <property type="entry name" value="PfkB_dom"/>
</dbReference>
<reference evidence="4" key="1">
    <citation type="submission" date="2024-06" db="EMBL/GenBank/DDBJ databases">
        <authorList>
            <person name="Coelho C."/>
            <person name="Bento M."/>
            <person name="Garcia E."/>
            <person name="Camelo A."/>
            <person name="Brandao I."/>
            <person name="Espirito Santo C."/>
            <person name="Trovao J."/>
            <person name="Verissimo A."/>
            <person name="Costa J."/>
            <person name="Tiago I."/>
        </authorList>
    </citation>
    <scope>NUCLEOTIDE SEQUENCE</scope>
    <source>
        <strain evidence="4">KWT182</strain>
    </source>
</reference>
<dbReference type="PANTHER" id="PTHR10584:SF166">
    <property type="entry name" value="RIBOKINASE"/>
    <property type="match status" value="1"/>
</dbReference>
<sequence>MSAKKILVVGSLHFDIMVNAHHRPEKGETVIGSGCSFKFGGKGGNQAIAAAKAGAEVTFFGAVGSDDHGRFLVDALQTAGIDTTHVETINAIASGMSVAITDVDGDYGAVVVSGANTKINIERLADNDVWSDVGMLILQNEVPDAVNLSAAQEARRHHITVCLNAAPAKMLSADFQRCIDVLVVNSVEARDMSGVTVNSLNSAGEAALRLKERFPVVIVTAGEYGVAFSDSANSYDSLAAEKVELVSTHGAGDCFMGTFCKAFNAGVPLNKAIEAANHAAAIHVSQPKTVRAS</sequence>
<evidence type="ECO:0000313" key="4">
    <source>
        <dbReference type="EMBL" id="XBS67895.1"/>
    </source>
</evidence>
<keyword evidence="2 4" id="KW-0418">Kinase</keyword>
<name>A0AAU7Q400_9GAMM</name>
<dbReference type="PRINTS" id="PR00990">
    <property type="entry name" value="RIBOKINASE"/>
</dbReference>
<dbReference type="SUPFAM" id="SSF53613">
    <property type="entry name" value="Ribokinase-like"/>
    <property type="match status" value="1"/>
</dbReference>
<feature type="domain" description="Carbohydrate kinase PfkB" evidence="3">
    <location>
        <begin position="4"/>
        <end position="289"/>
    </location>
</feature>
<organism evidence="4">
    <name type="scientific">Acerihabitans sp. KWT182</name>
    <dbReference type="NCBI Taxonomy" id="3157919"/>
    <lineage>
        <taxon>Bacteria</taxon>
        <taxon>Pseudomonadati</taxon>
        <taxon>Pseudomonadota</taxon>
        <taxon>Gammaproteobacteria</taxon>
        <taxon>Enterobacterales</taxon>
        <taxon>Pectobacteriaceae</taxon>
        <taxon>Acerihabitans</taxon>
    </lineage>
</organism>